<keyword evidence="1" id="KW-1133">Transmembrane helix</keyword>
<sequence>MYRPISRLRSKEEIGSVAWHVGGDLGSVFFSFFLSFFEISSILLSVSKQIYYLDFGARSGHSALSVENTVLEQLKGHKLGKQKHIRGEDCSDLSIQKSKRGGD</sequence>
<keyword evidence="1" id="KW-0812">Transmembrane</keyword>
<dbReference type="AlphaFoldDB" id="A0A438JKS7"/>
<reference evidence="2 3" key="1">
    <citation type="journal article" date="2018" name="PLoS Genet.">
        <title>Population sequencing reveals clonal diversity and ancestral inbreeding in the grapevine cultivar Chardonnay.</title>
        <authorList>
            <person name="Roach M.J."/>
            <person name="Johnson D.L."/>
            <person name="Bohlmann J."/>
            <person name="van Vuuren H.J."/>
            <person name="Jones S.J."/>
            <person name="Pretorius I.S."/>
            <person name="Schmidt S.A."/>
            <person name="Borneman A.R."/>
        </authorList>
    </citation>
    <scope>NUCLEOTIDE SEQUENCE [LARGE SCALE GENOMIC DNA]</scope>
    <source>
        <strain evidence="3">cv. Chardonnay</strain>
        <tissue evidence="2">Leaf</tissue>
    </source>
</reference>
<keyword evidence="1" id="KW-0472">Membrane</keyword>
<gene>
    <name evidence="2" type="ORF">CK203_012353</name>
</gene>
<accession>A0A438JKS7</accession>
<feature type="transmembrane region" description="Helical" evidence="1">
    <location>
        <begin position="25"/>
        <end position="46"/>
    </location>
</feature>
<evidence type="ECO:0000313" key="2">
    <source>
        <dbReference type="EMBL" id="RVX09550.1"/>
    </source>
</evidence>
<name>A0A438JKS7_VITVI</name>
<comment type="caution">
    <text evidence="2">The sequence shown here is derived from an EMBL/GenBank/DDBJ whole genome shotgun (WGS) entry which is preliminary data.</text>
</comment>
<organism evidence="2 3">
    <name type="scientific">Vitis vinifera</name>
    <name type="common">Grape</name>
    <dbReference type="NCBI Taxonomy" id="29760"/>
    <lineage>
        <taxon>Eukaryota</taxon>
        <taxon>Viridiplantae</taxon>
        <taxon>Streptophyta</taxon>
        <taxon>Embryophyta</taxon>
        <taxon>Tracheophyta</taxon>
        <taxon>Spermatophyta</taxon>
        <taxon>Magnoliopsida</taxon>
        <taxon>eudicotyledons</taxon>
        <taxon>Gunneridae</taxon>
        <taxon>Pentapetalae</taxon>
        <taxon>rosids</taxon>
        <taxon>Vitales</taxon>
        <taxon>Vitaceae</taxon>
        <taxon>Viteae</taxon>
        <taxon>Vitis</taxon>
    </lineage>
</organism>
<protein>
    <submittedName>
        <fullName evidence="2">Uncharacterized protein</fullName>
    </submittedName>
</protein>
<dbReference type="Proteomes" id="UP000288805">
    <property type="component" value="Unassembled WGS sequence"/>
</dbReference>
<evidence type="ECO:0000256" key="1">
    <source>
        <dbReference type="SAM" id="Phobius"/>
    </source>
</evidence>
<evidence type="ECO:0000313" key="3">
    <source>
        <dbReference type="Proteomes" id="UP000288805"/>
    </source>
</evidence>
<dbReference type="EMBL" id="QGNW01000037">
    <property type="protein sequence ID" value="RVX09550.1"/>
    <property type="molecule type" value="Genomic_DNA"/>
</dbReference>
<proteinExistence type="predicted"/>